<evidence type="ECO:0000313" key="3">
    <source>
        <dbReference type="EMBL" id="AFZ26547.1"/>
    </source>
</evidence>
<dbReference type="InterPro" id="IPR010985">
    <property type="entry name" value="Ribbon_hlx_hlx"/>
</dbReference>
<keyword evidence="2" id="KW-1277">Toxin-antitoxin system</keyword>
<protein>
    <submittedName>
        <fullName evidence="3">Putative transcriptional regulators containing the CopG/Arc/MetJ DNA-binding domain</fullName>
    </submittedName>
</protein>
<dbReference type="GO" id="GO:0003677">
    <property type="term" value="F:DNA binding"/>
    <property type="evidence" value="ECO:0007669"/>
    <property type="project" value="UniProtKB-KW"/>
</dbReference>
<proteinExistence type="inferred from homology"/>
<sequence length="88" mass="10125">MSIQLKPETQQLIQSHIATGNYTDADEVIRKALKLLSEWEIGYQQWVEESRQKVTVGLAQIERGEVVDGEAVMERLQEKIIKARESQK</sequence>
<dbReference type="eggNOG" id="COG3609">
    <property type="taxonomic scope" value="Bacteria"/>
</dbReference>
<dbReference type="SUPFAM" id="SSF47598">
    <property type="entry name" value="Ribbon-helix-helix"/>
    <property type="match status" value="1"/>
</dbReference>
<keyword evidence="3" id="KW-0238">DNA-binding</keyword>
<dbReference type="InterPro" id="IPR038296">
    <property type="entry name" value="ParD_sf"/>
</dbReference>
<evidence type="ECO:0000256" key="1">
    <source>
        <dbReference type="ARBA" id="ARBA00008580"/>
    </source>
</evidence>
<dbReference type="Gene3D" id="6.10.10.120">
    <property type="entry name" value="Antitoxin ParD1-like"/>
    <property type="match status" value="1"/>
</dbReference>
<dbReference type="PANTHER" id="PTHR36582:SF2">
    <property type="entry name" value="ANTITOXIN PARD"/>
    <property type="match status" value="1"/>
</dbReference>
<evidence type="ECO:0000313" key="4">
    <source>
        <dbReference type="Proteomes" id="UP000010475"/>
    </source>
</evidence>
<organism evidence="3 4">
    <name type="scientific">Cylindrospermum stagnale PCC 7417</name>
    <dbReference type="NCBI Taxonomy" id="56107"/>
    <lineage>
        <taxon>Bacteria</taxon>
        <taxon>Bacillati</taxon>
        <taxon>Cyanobacteriota</taxon>
        <taxon>Cyanophyceae</taxon>
        <taxon>Nostocales</taxon>
        <taxon>Nostocaceae</taxon>
        <taxon>Cylindrospermum</taxon>
    </lineage>
</organism>
<dbReference type="AlphaFoldDB" id="K9X4G2"/>
<dbReference type="Proteomes" id="UP000010475">
    <property type="component" value="Chromosome"/>
</dbReference>
<evidence type="ECO:0000256" key="2">
    <source>
        <dbReference type="ARBA" id="ARBA00022649"/>
    </source>
</evidence>
<dbReference type="PANTHER" id="PTHR36582">
    <property type="entry name" value="ANTITOXIN PARD"/>
    <property type="match status" value="1"/>
</dbReference>
<reference evidence="3 4" key="1">
    <citation type="submission" date="2012-06" db="EMBL/GenBank/DDBJ databases">
        <title>Finished chromosome of genome of Cylindrospermum stagnale PCC 7417.</title>
        <authorList>
            <consortium name="US DOE Joint Genome Institute"/>
            <person name="Gugger M."/>
            <person name="Coursin T."/>
            <person name="Rippka R."/>
            <person name="Tandeau De Marsac N."/>
            <person name="Huntemann M."/>
            <person name="Wei C.-L."/>
            <person name="Han J."/>
            <person name="Detter J.C."/>
            <person name="Han C."/>
            <person name="Tapia R."/>
            <person name="Chen A."/>
            <person name="Kyrpides N."/>
            <person name="Mavromatis K."/>
            <person name="Markowitz V."/>
            <person name="Szeto E."/>
            <person name="Ivanova N."/>
            <person name="Pagani I."/>
            <person name="Pati A."/>
            <person name="Goodwin L."/>
            <person name="Nordberg H.P."/>
            <person name="Cantor M.N."/>
            <person name="Hua S.X."/>
            <person name="Woyke T."/>
            <person name="Kerfeld C.A."/>
        </authorList>
    </citation>
    <scope>NUCLEOTIDE SEQUENCE [LARGE SCALE GENOMIC DNA]</scope>
    <source>
        <strain evidence="3 4">PCC 7417</strain>
    </source>
</reference>
<dbReference type="OrthoDB" id="573411at2"/>
<dbReference type="STRING" id="56107.Cylst_4463"/>
<dbReference type="HOGENOM" id="CLU_144805_6_1_3"/>
<comment type="similarity">
    <text evidence="1">Belongs to the ParD antitoxin family.</text>
</comment>
<keyword evidence="4" id="KW-1185">Reference proteome</keyword>
<dbReference type="EMBL" id="CP003642">
    <property type="protein sequence ID" value="AFZ26547.1"/>
    <property type="molecule type" value="Genomic_DNA"/>
</dbReference>
<dbReference type="GO" id="GO:0006355">
    <property type="term" value="P:regulation of DNA-templated transcription"/>
    <property type="evidence" value="ECO:0007669"/>
    <property type="project" value="InterPro"/>
</dbReference>
<dbReference type="Pfam" id="PF03693">
    <property type="entry name" value="ParD_antitoxin"/>
    <property type="match status" value="1"/>
</dbReference>
<accession>K9X4G2</accession>
<gene>
    <name evidence="3" type="ORF">Cylst_4463</name>
</gene>
<dbReference type="InterPro" id="IPR022789">
    <property type="entry name" value="ParD"/>
</dbReference>
<name>K9X4G2_9NOST</name>
<dbReference type="KEGG" id="csg:Cylst_4463"/>
<dbReference type="RefSeq" id="WP_015209789.1">
    <property type="nucleotide sequence ID" value="NC_019757.1"/>
</dbReference>